<proteinExistence type="predicted"/>
<comment type="caution">
    <text evidence="3">The sequence shown here is derived from an EMBL/GenBank/DDBJ whole genome shotgun (WGS) entry which is preliminary data.</text>
</comment>
<protein>
    <submittedName>
        <fullName evidence="3">Uncharacterized protein</fullName>
    </submittedName>
</protein>
<sequence length="228" mass="25722">MIRITPMRCWNCRRPSGYREQVLKAIGGLAIALANDGKLEEAQQELDTLQKKGASFGDCDLVAAEILSLQKNYDQALALYIKVFNEVEDPQLLSHAYLSAANAALNQDDMEKAVRILKQGCQNLPEGQAVLQKEMLADLMMQQAASDKENAEEYYAEAQQLLEELVDSGYDTIATRLNLATVLQALDQYSEAEKVLKDLQEQYPSDYRFDMQMAYLLIDQLRTSGWLK</sequence>
<dbReference type="Proteomes" id="UP000219901">
    <property type="component" value="Unassembled WGS sequence"/>
</dbReference>
<dbReference type="EMBL" id="NMTW01000044">
    <property type="protein sequence ID" value="PDX75024.1"/>
    <property type="molecule type" value="Genomic_DNA"/>
</dbReference>
<reference evidence="4 5" key="1">
    <citation type="journal article" date="2017" name="Front. Microbiol.">
        <title>New Insights into the Diversity of the Genus Faecalibacterium.</title>
        <authorList>
            <person name="Benevides L."/>
            <person name="Burman S."/>
            <person name="Martin R."/>
            <person name="Robert V."/>
            <person name="Thomas M."/>
            <person name="Miquel S."/>
            <person name="Chain F."/>
            <person name="Sokol H."/>
            <person name="Bermudez-Humaran L.G."/>
            <person name="Morrison M."/>
            <person name="Langella P."/>
            <person name="Azevedo V.A."/>
            <person name="Chatel J.M."/>
            <person name="Soares S."/>
        </authorList>
    </citation>
    <scope>NUCLEOTIDE SEQUENCE [LARGE SCALE GENOMIC DNA]</scope>
    <source>
        <strain evidence="2 4">CNCM I 4546</strain>
        <strain evidence="3 5">CNCM I 4573</strain>
    </source>
</reference>
<reference evidence="3" key="2">
    <citation type="submission" date="2017-07" db="EMBL/GenBank/DDBJ databases">
        <authorList>
            <person name="Sun Z.S."/>
            <person name="Albrecht U."/>
            <person name="Echele G."/>
            <person name="Lee C.C."/>
        </authorList>
    </citation>
    <scope>NUCLEOTIDE SEQUENCE</scope>
    <source>
        <strain evidence="2">CNCM I 4546</strain>
        <strain evidence="3">CNCM I 4573</strain>
    </source>
</reference>
<dbReference type="SUPFAM" id="SSF48452">
    <property type="entry name" value="TPR-like"/>
    <property type="match status" value="2"/>
</dbReference>
<evidence type="ECO:0000313" key="5">
    <source>
        <dbReference type="Proteomes" id="UP000220157"/>
    </source>
</evidence>
<evidence type="ECO:0000256" key="1">
    <source>
        <dbReference type="SAM" id="Coils"/>
    </source>
</evidence>
<evidence type="ECO:0000313" key="4">
    <source>
        <dbReference type="Proteomes" id="UP000219901"/>
    </source>
</evidence>
<evidence type="ECO:0000313" key="3">
    <source>
        <dbReference type="EMBL" id="PDX75024.1"/>
    </source>
</evidence>
<name>A0A2A7A786_9FIRM</name>
<dbReference type="Gene3D" id="1.25.40.10">
    <property type="entry name" value="Tetratricopeptide repeat domain"/>
    <property type="match status" value="2"/>
</dbReference>
<dbReference type="AlphaFoldDB" id="A0A2A7A786"/>
<organism evidence="3 5">
    <name type="scientific">Faecalibacterium prausnitzii</name>
    <dbReference type="NCBI Taxonomy" id="853"/>
    <lineage>
        <taxon>Bacteria</taxon>
        <taxon>Bacillati</taxon>
        <taxon>Bacillota</taxon>
        <taxon>Clostridia</taxon>
        <taxon>Eubacteriales</taxon>
        <taxon>Oscillospiraceae</taxon>
        <taxon>Faecalibacterium</taxon>
    </lineage>
</organism>
<dbReference type="Proteomes" id="UP000220157">
    <property type="component" value="Unassembled WGS sequence"/>
</dbReference>
<gene>
    <name evidence="2" type="ORF">CGS55_10690</name>
    <name evidence="3" type="ORF">CGS56_11040</name>
</gene>
<evidence type="ECO:0000313" key="2">
    <source>
        <dbReference type="EMBL" id="PDX71937.1"/>
    </source>
</evidence>
<feature type="coiled-coil region" evidence="1">
    <location>
        <begin position="141"/>
        <end position="202"/>
    </location>
</feature>
<accession>A0A2A7A786</accession>
<dbReference type="EMBL" id="NMTV01000063">
    <property type="protein sequence ID" value="PDX71937.1"/>
    <property type="molecule type" value="Genomic_DNA"/>
</dbReference>
<keyword evidence="1" id="KW-0175">Coiled coil</keyword>
<dbReference type="InterPro" id="IPR011990">
    <property type="entry name" value="TPR-like_helical_dom_sf"/>
</dbReference>
<dbReference type="Pfam" id="PF14559">
    <property type="entry name" value="TPR_19"/>
    <property type="match status" value="1"/>
</dbReference>